<comment type="caution">
    <text evidence="2">The sequence shown here is derived from an EMBL/GenBank/DDBJ whole genome shotgun (WGS) entry which is preliminary data.</text>
</comment>
<evidence type="ECO:0000256" key="1">
    <source>
        <dbReference type="SAM" id="MobiDB-lite"/>
    </source>
</evidence>
<feature type="region of interest" description="Disordered" evidence="1">
    <location>
        <begin position="125"/>
        <end position="157"/>
    </location>
</feature>
<evidence type="ECO:0000313" key="2">
    <source>
        <dbReference type="EMBL" id="GFE04313.1"/>
    </source>
</evidence>
<reference evidence="2 3" key="1">
    <citation type="submission" date="2019-12" db="EMBL/GenBank/DDBJ databases">
        <title>Whole genome shotgun sequence of Streptomyces caniferus NBRC 15389.</title>
        <authorList>
            <person name="Ichikawa N."/>
            <person name="Kimura A."/>
            <person name="Kitahashi Y."/>
            <person name="Komaki H."/>
            <person name="Tamura T."/>
        </authorList>
    </citation>
    <scope>NUCLEOTIDE SEQUENCE [LARGE SCALE GENOMIC DNA]</scope>
    <source>
        <strain evidence="2 3">NBRC 15389</strain>
    </source>
</reference>
<feature type="compositionally biased region" description="Basic and acidic residues" evidence="1">
    <location>
        <begin position="7"/>
        <end position="22"/>
    </location>
</feature>
<sequence>MTGWVAVDHEATRDPPRADARARHGAGRLAPQSAGGPRRQPSRARHAVTTRLPNRHCGLRAAGCGLRAAGCGLRAAGCGLRAAGCGLRAAGCGLRAAGCGLRAAGCGLRGQRVFWVVEVGRGEGWGRGAGPLGEAPSSVRVSLSRGPLGAPSRPPLP</sequence>
<dbReference type="EMBL" id="BLIN01000002">
    <property type="protein sequence ID" value="GFE04313.1"/>
    <property type="molecule type" value="Genomic_DNA"/>
</dbReference>
<evidence type="ECO:0000313" key="3">
    <source>
        <dbReference type="Proteomes" id="UP000435837"/>
    </source>
</evidence>
<dbReference type="AlphaFoldDB" id="A0A640RYN3"/>
<feature type="region of interest" description="Disordered" evidence="1">
    <location>
        <begin position="1"/>
        <end position="47"/>
    </location>
</feature>
<name>A0A640RYN3_9ACTN</name>
<proteinExistence type="predicted"/>
<dbReference type="Proteomes" id="UP000435837">
    <property type="component" value="Unassembled WGS sequence"/>
</dbReference>
<protein>
    <submittedName>
        <fullName evidence="2">Uncharacterized protein</fullName>
    </submittedName>
</protein>
<accession>A0A640RYN3</accession>
<organism evidence="2 3">
    <name type="scientific">Streptomyces caniferus</name>
    <dbReference type="NCBI Taxonomy" id="285557"/>
    <lineage>
        <taxon>Bacteria</taxon>
        <taxon>Bacillati</taxon>
        <taxon>Actinomycetota</taxon>
        <taxon>Actinomycetes</taxon>
        <taxon>Kitasatosporales</taxon>
        <taxon>Streptomycetaceae</taxon>
        <taxon>Streptomyces</taxon>
    </lineage>
</organism>
<gene>
    <name evidence="2" type="ORF">Scani_05810</name>
</gene>